<evidence type="ECO:0000313" key="2">
    <source>
        <dbReference type="Proteomes" id="UP000712600"/>
    </source>
</evidence>
<organism evidence="1 2">
    <name type="scientific">Brassica cretica</name>
    <name type="common">Mustard</name>
    <dbReference type="NCBI Taxonomy" id="69181"/>
    <lineage>
        <taxon>Eukaryota</taxon>
        <taxon>Viridiplantae</taxon>
        <taxon>Streptophyta</taxon>
        <taxon>Embryophyta</taxon>
        <taxon>Tracheophyta</taxon>
        <taxon>Spermatophyta</taxon>
        <taxon>Magnoliopsida</taxon>
        <taxon>eudicotyledons</taxon>
        <taxon>Gunneridae</taxon>
        <taxon>Pentapetalae</taxon>
        <taxon>rosids</taxon>
        <taxon>malvids</taxon>
        <taxon>Brassicales</taxon>
        <taxon>Brassicaceae</taxon>
        <taxon>Brassiceae</taxon>
        <taxon>Brassica</taxon>
    </lineage>
</organism>
<protein>
    <submittedName>
        <fullName evidence="1">Uncharacterized protein</fullName>
    </submittedName>
</protein>
<proteinExistence type="predicted"/>
<dbReference type="EMBL" id="QGKX02001621">
    <property type="protein sequence ID" value="KAF3499988.1"/>
    <property type="molecule type" value="Genomic_DNA"/>
</dbReference>
<evidence type="ECO:0000313" key="1">
    <source>
        <dbReference type="EMBL" id="KAF3499988.1"/>
    </source>
</evidence>
<reference evidence="1" key="1">
    <citation type="submission" date="2019-12" db="EMBL/GenBank/DDBJ databases">
        <title>Genome sequencing and annotation of Brassica cretica.</title>
        <authorList>
            <person name="Studholme D.J."/>
            <person name="Sarris P."/>
        </authorList>
    </citation>
    <scope>NUCLEOTIDE SEQUENCE</scope>
    <source>
        <strain evidence="1">PFS-109/04</strain>
        <tissue evidence="1">Leaf</tissue>
    </source>
</reference>
<accession>A0A8S9NDK6</accession>
<name>A0A8S9NDK6_BRACR</name>
<sequence length="76" mass="8867">MLPSYLIRELEFVVGSFTHPGFALEYLTAITPWSKWFACIHLLHVQLTRVHSAHGFSRPEFIFLLDGFFNLLFNLI</sequence>
<gene>
    <name evidence="1" type="ORF">F2Q69_00040480</name>
</gene>
<dbReference type="Proteomes" id="UP000712600">
    <property type="component" value="Unassembled WGS sequence"/>
</dbReference>
<comment type="caution">
    <text evidence="1">The sequence shown here is derived from an EMBL/GenBank/DDBJ whole genome shotgun (WGS) entry which is preliminary data.</text>
</comment>
<dbReference type="AlphaFoldDB" id="A0A8S9NDK6"/>